<dbReference type="InterPro" id="IPR036259">
    <property type="entry name" value="MFS_trans_sf"/>
</dbReference>
<evidence type="ECO:0000313" key="6">
    <source>
        <dbReference type="EMBL" id="AWT57584.1"/>
    </source>
</evidence>
<evidence type="ECO:0000313" key="7">
    <source>
        <dbReference type="Proteomes" id="UP000011200"/>
    </source>
</evidence>
<keyword evidence="2" id="KW-0813">Transport</keyword>
<accession>A0A2U9Q0W6</accession>
<gene>
    <name evidence="6" type="ORF">D806_066520</name>
</gene>
<keyword evidence="5" id="KW-0812">Transmembrane</keyword>
<comment type="subcellular location">
    <subcellularLocation>
        <location evidence="1">Cell membrane</location>
        <topology evidence="1">Multi-pass membrane protein</topology>
    </subcellularLocation>
</comment>
<dbReference type="EMBL" id="CP027541">
    <property type="protein sequence ID" value="AWT57584.1"/>
    <property type="molecule type" value="Genomic_DNA"/>
</dbReference>
<reference evidence="6 7" key="1">
    <citation type="journal article" date="2013" name="Genome Announc.">
        <title>Draft genome sequence of MKD8, a conjugal recipient Mycobacterium smegmatis strain.</title>
        <authorList>
            <person name="Gray T.A."/>
            <person name="Palumbo M.J."/>
            <person name="Derbyshire K.M."/>
        </authorList>
    </citation>
    <scope>NUCLEOTIDE SEQUENCE [LARGE SCALE GENOMIC DNA]</scope>
    <source>
        <strain evidence="6 7">MKD8</strain>
    </source>
</reference>
<dbReference type="Gene3D" id="1.20.1250.20">
    <property type="entry name" value="MFS general substrate transporter like domains"/>
    <property type="match status" value="1"/>
</dbReference>
<keyword evidence="4" id="KW-0769">Symport</keyword>
<evidence type="ECO:0000256" key="3">
    <source>
        <dbReference type="ARBA" id="ARBA00022475"/>
    </source>
</evidence>
<protein>
    <submittedName>
        <fullName evidence="6">Transport protein</fullName>
    </submittedName>
</protein>
<dbReference type="InterPro" id="IPR051084">
    <property type="entry name" value="H+-coupled_symporters"/>
</dbReference>
<name>A0A2U9Q0W6_MYCSE</name>
<dbReference type="AlphaFoldDB" id="A0A2U9Q0W6"/>
<evidence type="ECO:0000256" key="1">
    <source>
        <dbReference type="ARBA" id="ARBA00004651"/>
    </source>
</evidence>
<dbReference type="SUPFAM" id="SSF103473">
    <property type="entry name" value="MFS general substrate transporter"/>
    <property type="match status" value="1"/>
</dbReference>
<evidence type="ECO:0000256" key="2">
    <source>
        <dbReference type="ARBA" id="ARBA00022448"/>
    </source>
</evidence>
<dbReference type="GO" id="GO:0005886">
    <property type="term" value="C:plasma membrane"/>
    <property type="evidence" value="ECO:0007669"/>
    <property type="project" value="UniProtKB-SubCell"/>
</dbReference>
<proteinExistence type="predicted"/>
<reference evidence="7" key="2">
    <citation type="submission" date="2018-03" db="EMBL/GenBank/DDBJ databases">
        <authorList>
            <person name="Derbyshire K."/>
            <person name="Gray T.A."/>
            <person name="Champion M."/>
        </authorList>
    </citation>
    <scope>NUCLEOTIDE SEQUENCE [LARGE SCALE GENOMIC DNA]</scope>
    <source>
        <strain evidence="7">MKD8</strain>
    </source>
</reference>
<dbReference type="Proteomes" id="UP000011200">
    <property type="component" value="Chromosome"/>
</dbReference>
<evidence type="ECO:0000256" key="5">
    <source>
        <dbReference type="SAM" id="Phobius"/>
    </source>
</evidence>
<keyword evidence="5" id="KW-0472">Membrane</keyword>
<organism evidence="6 7">
    <name type="scientific">Mycolicibacterium smegmatis (strain MKD8)</name>
    <name type="common">Mycobacterium smegmatis</name>
    <dbReference type="NCBI Taxonomy" id="1214915"/>
    <lineage>
        <taxon>Bacteria</taxon>
        <taxon>Bacillati</taxon>
        <taxon>Actinomycetota</taxon>
        <taxon>Actinomycetes</taxon>
        <taxon>Mycobacteriales</taxon>
        <taxon>Mycobacteriaceae</taxon>
        <taxon>Mycolicibacterium</taxon>
    </lineage>
</organism>
<keyword evidence="5" id="KW-1133">Transmembrane helix</keyword>
<feature type="transmembrane region" description="Helical" evidence="5">
    <location>
        <begin position="50"/>
        <end position="68"/>
    </location>
</feature>
<dbReference type="PANTHER" id="PTHR43528:SF1">
    <property type="entry name" value="ALPHA-KETOGLUTARATE PERMEASE"/>
    <property type="match status" value="1"/>
</dbReference>
<evidence type="ECO:0000256" key="4">
    <source>
        <dbReference type="ARBA" id="ARBA00022847"/>
    </source>
</evidence>
<dbReference type="PANTHER" id="PTHR43528">
    <property type="entry name" value="ALPHA-KETOGLUTARATE PERMEASE"/>
    <property type="match status" value="1"/>
</dbReference>
<keyword evidence="3" id="KW-1003">Cell membrane</keyword>
<sequence length="69" mass="7430">MSSAPVAEHKSGSLRQALLGAGIGNTVEWYDFAIYGFLATYIAREFFPKSNGTAALLSTFAVFAVAFFM</sequence>
<dbReference type="GO" id="GO:0015293">
    <property type="term" value="F:symporter activity"/>
    <property type="evidence" value="ECO:0007669"/>
    <property type="project" value="UniProtKB-KW"/>
</dbReference>